<comment type="caution">
    <text evidence="11">The sequence shown here is derived from an EMBL/GenBank/DDBJ whole genome shotgun (WGS) entry which is preliminary data.</text>
</comment>
<evidence type="ECO:0000313" key="12">
    <source>
        <dbReference type="Proteomes" id="UP000830375"/>
    </source>
</evidence>
<dbReference type="Gene3D" id="3.10.450.10">
    <property type="match status" value="1"/>
</dbReference>
<dbReference type="Pfam" id="PF00112">
    <property type="entry name" value="Peptidase_C1"/>
    <property type="match status" value="1"/>
</dbReference>
<protein>
    <submittedName>
        <fullName evidence="11">Cathepsin F</fullName>
    </submittedName>
</protein>
<evidence type="ECO:0000256" key="2">
    <source>
        <dbReference type="ARBA" id="ARBA00022670"/>
    </source>
</evidence>
<dbReference type="InterPro" id="IPR038765">
    <property type="entry name" value="Papain-like_cys_pep_sf"/>
</dbReference>
<dbReference type="Gene3D" id="1.10.287.2250">
    <property type="match status" value="1"/>
</dbReference>
<organism evidence="11 12">
    <name type="scientific">Labeo rohita</name>
    <name type="common">Indian major carp</name>
    <name type="synonym">Cyprinus rohita</name>
    <dbReference type="NCBI Taxonomy" id="84645"/>
    <lineage>
        <taxon>Eukaryota</taxon>
        <taxon>Metazoa</taxon>
        <taxon>Chordata</taxon>
        <taxon>Craniata</taxon>
        <taxon>Vertebrata</taxon>
        <taxon>Euteleostomi</taxon>
        <taxon>Actinopterygii</taxon>
        <taxon>Neopterygii</taxon>
        <taxon>Teleostei</taxon>
        <taxon>Ostariophysi</taxon>
        <taxon>Cypriniformes</taxon>
        <taxon>Cyprinidae</taxon>
        <taxon>Labeoninae</taxon>
        <taxon>Labeonini</taxon>
        <taxon>Labeo</taxon>
    </lineage>
</organism>
<dbReference type="InterPro" id="IPR013128">
    <property type="entry name" value="Peptidase_C1A"/>
</dbReference>
<dbReference type="CDD" id="cd00042">
    <property type="entry name" value="CY"/>
    <property type="match status" value="1"/>
</dbReference>
<keyword evidence="4" id="KW-0788">Thiol protease</keyword>
<reference evidence="11 12" key="1">
    <citation type="submission" date="2022-01" db="EMBL/GenBank/DDBJ databases">
        <title>A high-quality chromosome-level genome assembly of rohu carp, Labeo rohita.</title>
        <authorList>
            <person name="Arick M.A. II"/>
            <person name="Hsu C.-Y."/>
            <person name="Magbanua Z."/>
            <person name="Pechanova O."/>
            <person name="Grover C."/>
            <person name="Miller E."/>
            <person name="Thrash A."/>
            <person name="Ezzel L."/>
            <person name="Alam S."/>
            <person name="Benzie J."/>
            <person name="Hamilton M."/>
            <person name="Karsi A."/>
            <person name="Lawrence M.L."/>
            <person name="Peterson D.G."/>
        </authorList>
    </citation>
    <scope>NUCLEOTIDE SEQUENCE [LARGE SCALE GENOMIC DNA]</scope>
    <source>
        <strain evidence="12">BAU-BD-2019</strain>
        <tissue evidence="11">Blood</tissue>
    </source>
</reference>
<feature type="domain" description="Cathepsin propeptide inhibitor" evidence="10">
    <location>
        <begin position="214"/>
        <end position="271"/>
    </location>
</feature>
<proteinExistence type="inferred from homology"/>
<accession>A0ABQ8M382</accession>
<dbReference type="InterPro" id="IPR046350">
    <property type="entry name" value="Cystatin_sf"/>
</dbReference>
<dbReference type="SUPFAM" id="SSF54001">
    <property type="entry name" value="Cysteine proteinases"/>
    <property type="match status" value="1"/>
</dbReference>
<dbReference type="PRINTS" id="PR00705">
    <property type="entry name" value="PAPAIN"/>
</dbReference>
<dbReference type="Pfam" id="PF08246">
    <property type="entry name" value="Inhibitor_I29"/>
    <property type="match status" value="1"/>
</dbReference>
<keyword evidence="6" id="KW-1015">Disulfide bond</keyword>
<dbReference type="InterPro" id="IPR013201">
    <property type="entry name" value="Prot_inhib_I29"/>
</dbReference>
<name>A0ABQ8M382_LABRO</name>
<feature type="transmembrane region" description="Helical" evidence="7">
    <location>
        <begin position="41"/>
        <end position="61"/>
    </location>
</feature>
<feature type="domain" description="Peptidase C1A papain C-terminal" evidence="9">
    <location>
        <begin position="299"/>
        <end position="510"/>
    </location>
</feature>
<dbReference type="InterPro" id="IPR039417">
    <property type="entry name" value="Peptidase_C1A_papain-like"/>
</dbReference>
<evidence type="ECO:0000256" key="3">
    <source>
        <dbReference type="ARBA" id="ARBA00022801"/>
    </source>
</evidence>
<keyword evidence="7" id="KW-0472">Membrane</keyword>
<keyword evidence="2" id="KW-0645">Protease</keyword>
<dbReference type="PANTHER" id="PTHR12411">
    <property type="entry name" value="CYSTEINE PROTEASE FAMILY C1-RELATED"/>
    <property type="match status" value="1"/>
</dbReference>
<gene>
    <name evidence="11" type="ORF">H4Q32_021143</name>
</gene>
<dbReference type="Pfam" id="PF00031">
    <property type="entry name" value="Cystatin"/>
    <property type="match status" value="1"/>
</dbReference>
<evidence type="ECO:0000256" key="5">
    <source>
        <dbReference type="ARBA" id="ARBA00023145"/>
    </source>
</evidence>
<keyword evidence="5" id="KW-0865">Zymogen</keyword>
<dbReference type="InterPro" id="IPR000169">
    <property type="entry name" value="Pept_cys_AS"/>
</dbReference>
<comment type="similarity">
    <text evidence="1">Belongs to the peptidase C1 family.</text>
</comment>
<dbReference type="Proteomes" id="UP000830375">
    <property type="component" value="Unassembled WGS sequence"/>
</dbReference>
<dbReference type="CDD" id="cd02248">
    <property type="entry name" value="Peptidase_C1A"/>
    <property type="match status" value="1"/>
</dbReference>
<dbReference type="InterPro" id="IPR000668">
    <property type="entry name" value="Peptidase_C1A_C"/>
</dbReference>
<dbReference type="PROSITE" id="PS00639">
    <property type="entry name" value="THIOL_PROTEASE_HIS"/>
    <property type="match status" value="1"/>
</dbReference>
<dbReference type="SMART" id="SM00848">
    <property type="entry name" value="Inhibitor_I29"/>
    <property type="match status" value="1"/>
</dbReference>
<dbReference type="PROSITE" id="PS00139">
    <property type="entry name" value="THIOL_PROTEASE_CYS"/>
    <property type="match status" value="1"/>
</dbReference>
<keyword evidence="7" id="KW-0812">Transmembrane</keyword>
<evidence type="ECO:0000256" key="4">
    <source>
        <dbReference type="ARBA" id="ARBA00022807"/>
    </source>
</evidence>
<dbReference type="InterPro" id="IPR025660">
    <property type="entry name" value="Pept_his_AS"/>
</dbReference>
<sequence>MCHPHTKCHQSSIFVRGITASFSRPSLCGASRKLTTLDNMYFNRGYSVIACCVLVGLVLGLEDGPDRPVIGAPGSPVRLSESDPGVMKAIKFAEERYNMASNAMHVRRVSKILSASKQLVKGVRYSIMVEIGSTQCKKSLKLSTADTCDFFPEPHKQKTEVCLFEVWDIPWENKSTLLKQKCQPAVSKELKKVAAVPLTHGKPMKETVELLTQFKNFMITYNRTYSSQEEAEKRLHIFQENMKTAQTLQSLEQGSAEYGVTKFSDLTEDEFRMMYLNPMLSQWSLKKELKPATPASKAAPDSWDWREHGAVSSVKNQGMCGSCWAFSVTGNIEGQWFKKTGQLLSLSEQELVDCDKLDQACGGGLPSNAYEAIEKLGGLETETDYNYIGHKQSCDFSSGKVAAYINSSVELPNDENEIAAWLAENGPVSAALNAFAMQFYRKGVSHPLKIFCNPWMIDHAVLLVGYGQRNGIPFWAIKNSWGEDYGEQGYYYLYRGSRLCGINKMCSSAIVN</sequence>
<evidence type="ECO:0000259" key="9">
    <source>
        <dbReference type="SMART" id="SM00645"/>
    </source>
</evidence>
<feature type="domain" description="Cystatin" evidence="8">
    <location>
        <begin position="71"/>
        <end position="183"/>
    </location>
</feature>
<evidence type="ECO:0000313" key="11">
    <source>
        <dbReference type="EMBL" id="KAI2657075.1"/>
    </source>
</evidence>
<dbReference type="SUPFAM" id="SSF54403">
    <property type="entry name" value="Cystatin/monellin"/>
    <property type="match status" value="1"/>
</dbReference>
<evidence type="ECO:0000256" key="7">
    <source>
        <dbReference type="SAM" id="Phobius"/>
    </source>
</evidence>
<dbReference type="InterPro" id="IPR000010">
    <property type="entry name" value="Cystatin_dom"/>
</dbReference>
<dbReference type="Gene3D" id="3.90.70.10">
    <property type="entry name" value="Cysteine proteinases"/>
    <property type="match status" value="1"/>
</dbReference>
<keyword evidence="3" id="KW-0378">Hydrolase</keyword>
<keyword evidence="12" id="KW-1185">Reference proteome</keyword>
<evidence type="ECO:0000256" key="6">
    <source>
        <dbReference type="ARBA" id="ARBA00023157"/>
    </source>
</evidence>
<evidence type="ECO:0000259" key="10">
    <source>
        <dbReference type="SMART" id="SM00848"/>
    </source>
</evidence>
<dbReference type="EMBL" id="JACTAM010000014">
    <property type="protein sequence ID" value="KAI2657075.1"/>
    <property type="molecule type" value="Genomic_DNA"/>
</dbReference>
<keyword evidence="7" id="KW-1133">Transmembrane helix</keyword>
<evidence type="ECO:0000256" key="1">
    <source>
        <dbReference type="ARBA" id="ARBA00008455"/>
    </source>
</evidence>
<dbReference type="SMART" id="SM00043">
    <property type="entry name" value="CY"/>
    <property type="match status" value="1"/>
</dbReference>
<evidence type="ECO:0000259" key="8">
    <source>
        <dbReference type="SMART" id="SM00043"/>
    </source>
</evidence>
<dbReference type="SMART" id="SM00645">
    <property type="entry name" value="Pept_C1"/>
    <property type="match status" value="1"/>
</dbReference>